<accession>A0A1G8Z3R7</accession>
<dbReference type="Proteomes" id="UP000199382">
    <property type="component" value="Unassembled WGS sequence"/>
</dbReference>
<gene>
    <name evidence="2" type="ORF">SAMN04488026_10312</name>
</gene>
<sequence>MTDILNFLVNNAFREAEANGAFDNLPGAGKPLADLHQSKDAVVARIMKEANAKPAAVVVQKQIVESRARLKALSDPQERKAEMRRLADLQTRLAIEQEAWRKHG</sequence>
<organism evidence="2 3">
    <name type="scientific">Aliiruegeria lutimaris</name>
    <dbReference type="NCBI Taxonomy" id="571298"/>
    <lineage>
        <taxon>Bacteria</taxon>
        <taxon>Pseudomonadati</taxon>
        <taxon>Pseudomonadota</taxon>
        <taxon>Alphaproteobacteria</taxon>
        <taxon>Rhodobacterales</taxon>
        <taxon>Roseobacteraceae</taxon>
        <taxon>Aliiruegeria</taxon>
    </lineage>
</organism>
<keyword evidence="3" id="KW-1185">Reference proteome</keyword>
<dbReference type="EMBL" id="FNEK01000031">
    <property type="protein sequence ID" value="SDK09676.1"/>
    <property type="molecule type" value="Genomic_DNA"/>
</dbReference>
<reference evidence="2 3" key="1">
    <citation type="submission" date="2016-10" db="EMBL/GenBank/DDBJ databases">
        <authorList>
            <person name="de Groot N.N."/>
        </authorList>
    </citation>
    <scope>NUCLEOTIDE SEQUENCE [LARGE SCALE GENOMIC DNA]</scope>
    <source>
        <strain evidence="2 3">DSM 25294</strain>
    </source>
</reference>
<evidence type="ECO:0000313" key="2">
    <source>
        <dbReference type="EMBL" id="SDK09676.1"/>
    </source>
</evidence>
<evidence type="ECO:0000259" key="1">
    <source>
        <dbReference type="Pfam" id="PF09350"/>
    </source>
</evidence>
<feature type="domain" description="DnaJ homologue subfamily C member 28 conserved" evidence="1">
    <location>
        <begin position="8"/>
        <end position="70"/>
    </location>
</feature>
<dbReference type="AlphaFoldDB" id="A0A1G8Z3R7"/>
<dbReference type="RefSeq" id="WP_093157656.1">
    <property type="nucleotide sequence ID" value="NZ_FNEK01000031.1"/>
</dbReference>
<evidence type="ECO:0000313" key="3">
    <source>
        <dbReference type="Proteomes" id="UP000199382"/>
    </source>
</evidence>
<dbReference type="InterPro" id="IPR018961">
    <property type="entry name" value="DnaJ_homolog_subfam-C_membr-28"/>
</dbReference>
<name>A0A1G8Z3R7_9RHOB</name>
<proteinExistence type="predicted"/>
<dbReference type="OrthoDB" id="9798476at2"/>
<dbReference type="STRING" id="571298.SAMN04488026_10312"/>
<protein>
    <recommendedName>
        <fullName evidence="1">DnaJ homologue subfamily C member 28 conserved domain-containing protein</fullName>
    </recommendedName>
</protein>
<dbReference type="Pfam" id="PF09350">
    <property type="entry name" value="DJC28_CD"/>
    <property type="match status" value="1"/>
</dbReference>